<reference evidence="1 4" key="1">
    <citation type="submission" date="2009-10" db="EMBL/GenBank/DDBJ databases">
        <title>Complete sequence of Fibrobacter succinogenes subsp. succinogenes S85.</title>
        <authorList>
            <consortium name="US DOE Joint Genome Institute"/>
            <person name="Lucas S."/>
            <person name="Copeland A."/>
            <person name="Lapidus A."/>
            <person name="Glavina del Rio T."/>
            <person name="Tice H."/>
            <person name="Bruce D."/>
            <person name="Goodwin L."/>
            <person name="Pitluck S."/>
            <person name="Chertkov O."/>
            <person name="Detter J.C."/>
            <person name="Han C."/>
            <person name="Tapia R."/>
            <person name="Larimer F."/>
            <person name="Land M."/>
            <person name="Hauser L."/>
            <person name="Kyrpides N."/>
            <person name="Mikhailova N."/>
            <person name="Weimer P.J."/>
            <person name="Stevenson D.M."/>
            <person name="Boyum J."/>
            <person name="Brumm P.I."/>
            <person name="Mead D."/>
        </authorList>
    </citation>
    <scope>NUCLEOTIDE SEQUENCE [LARGE SCALE GENOMIC DNA]</scope>
    <source>
        <strain evidence="4">ATCC 19169 / S85</strain>
        <strain evidence="1">S85</strain>
    </source>
</reference>
<dbReference type="KEGG" id="fsc:FSU_2637"/>
<evidence type="ECO:0000313" key="1">
    <source>
        <dbReference type="EMBL" id="ACX75695.1"/>
    </source>
</evidence>
<evidence type="ECO:0008006" key="5">
    <source>
        <dbReference type="Google" id="ProtNLM"/>
    </source>
</evidence>
<evidence type="ECO:0000313" key="3">
    <source>
        <dbReference type="Proteomes" id="UP000000517"/>
    </source>
</evidence>
<dbReference type="KEGG" id="fsu:Fisuc_2108"/>
<protein>
    <recommendedName>
        <fullName evidence="5">Adenine-specific DNA-methyltransferase</fullName>
    </recommendedName>
</protein>
<dbReference type="EMBL" id="CP002158">
    <property type="protein sequence ID" value="ADL27306.1"/>
    <property type="molecule type" value="Genomic_DNA"/>
</dbReference>
<name>C9RJH8_FIBSS</name>
<evidence type="ECO:0000313" key="4">
    <source>
        <dbReference type="Proteomes" id="UP000001497"/>
    </source>
</evidence>
<dbReference type="RefSeq" id="WP_014546756.1">
    <property type="nucleotide sequence ID" value="NC_013410.1"/>
</dbReference>
<gene>
    <name evidence="1" type="ordered locus">Fisuc_2108</name>
    <name evidence="2" type="ordered locus">FSU_2637</name>
</gene>
<reference evidence="3" key="2">
    <citation type="submission" date="2010-08" db="EMBL/GenBank/DDBJ databases">
        <title>Complete sequence of Fibrobacter succinogenes subsp. succinogenes S85.</title>
        <authorList>
            <person name="Durkin A.S."/>
            <person name="Nelson K.E."/>
            <person name="Morrison M."/>
            <person name="Forsberg C.W."/>
            <person name="Wilson D.B."/>
            <person name="Russell J.B."/>
            <person name="Cann I.K.O."/>
            <person name="Mackie R.I."/>
            <person name="White B.A."/>
        </authorList>
    </citation>
    <scope>NUCLEOTIDE SEQUENCE [LARGE SCALE GENOMIC DNA]</scope>
    <source>
        <strain evidence="3">ATCC 19169 / S85</strain>
    </source>
</reference>
<dbReference type="HOGENOM" id="CLU_096820_0_0_0"/>
<dbReference type="OrthoDB" id="9788479at2"/>
<dbReference type="AlphaFoldDB" id="C9RJH8"/>
<keyword evidence="4" id="KW-1185">Reference proteome</keyword>
<dbReference type="eggNOG" id="COG2189">
    <property type="taxonomic scope" value="Bacteria"/>
</dbReference>
<dbReference type="Proteomes" id="UP000001497">
    <property type="component" value="Chromosome"/>
</dbReference>
<dbReference type="STRING" id="59374.FSU_2637"/>
<sequence>MKIFISGSKSISKLPELAKIFIDQFIENNDEILIGDCYGVDAVVQKHLESKSFSNITVYCSGVNPRNNFTSSAKIHSCAEAAKGLTGRAFHYVKDVQMAKDCDQALMIWDGKSKGTAENLKRIKEMGKPFVLIRG</sequence>
<reference evidence="2" key="3">
    <citation type="submission" date="2010-08" db="EMBL/GenBank/DDBJ databases">
        <authorList>
            <person name="Durkin A.S."/>
            <person name="Nelson K.E."/>
            <person name="Morrison M."/>
            <person name="Forsberg C.W."/>
            <person name="Wilson D.B."/>
            <person name="Russell J.B."/>
            <person name="Cann I.K.O."/>
            <person name="Mackie R.I."/>
            <person name="White B.A."/>
        </authorList>
    </citation>
    <scope>NUCLEOTIDE SEQUENCE</scope>
    <source>
        <strain evidence="2">S85</strain>
    </source>
</reference>
<dbReference type="EMBL" id="CP001792">
    <property type="protein sequence ID" value="ACX75695.1"/>
    <property type="molecule type" value="Genomic_DNA"/>
</dbReference>
<evidence type="ECO:0000313" key="2">
    <source>
        <dbReference type="EMBL" id="ADL27306.1"/>
    </source>
</evidence>
<proteinExistence type="predicted"/>
<accession>C9RJH8</accession>
<dbReference type="Proteomes" id="UP000000517">
    <property type="component" value="Chromosome"/>
</dbReference>
<organism evidence="2 3">
    <name type="scientific">Fibrobacter succinogenes (strain ATCC 19169 / S85)</name>
    <dbReference type="NCBI Taxonomy" id="59374"/>
    <lineage>
        <taxon>Bacteria</taxon>
        <taxon>Pseudomonadati</taxon>
        <taxon>Fibrobacterota</taxon>
        <taxon>Fibrobacteria</taxon>
        <taxon>Fibrobacterales</taxon>
        <taxon>Fibrobacteraceae</taxon>
        <taxon>Fibrobacter</taxon>
    </lineage>
</organism>